<dbReference type="EMBL" id="VSRR010039523">
    <property type="protein sequence ID" value="MPC74706.1"/>
    <property type="molecule type" value="Genomic_DNA"/>
</dbReference>
<keyword evidence="2" id="KW-1185">Reference proteome</keyword>
<protein>
    <submittedName>
        <fullName evidence="1">Uncharacterized protein</fullName>
    </submittedName>
</protein>
<evidence type="ECO:0000313" key="2">
    <source>
        <dbReference type="Proteomes" id="UP000324222"/>
    </source>
</evidence>
<comment type="caution">
    <text evidence="1">The sequence shown here is derived from an EMBL/GenBank/DDBJ whole genome shotgun (WGS) entry which is preliminary data.</text>
</comment>
<sequence length="64" mass="7148">MIHQHFLVAAQTQLTLPPWTRVAGVKKADVTSVSSRSTGALTWTSILLWARSLRYISIINRELG</sequence>
<evidence type="ECO:0000313" key="1">
    <source>
        <dbReference type="EMBL" id="MPC74706.1"/>
    </source>
</evidence>
<dbReference type="AlphaFoldDB" id="A0A5B7HYA5"/>
<organism evidence="1 2">
    <name type="scientific">Portunus trituberculatus</name>
    <name type="common">Swimming crab</name>
    <name type="synonym">Neptunus trituberculatus</name>
    <dbReference type="NCBI Taxonomy" id="210409"/>
    <lineage>
        <taxon>Eukaryota</taxon>
        <taxon>Metazoa</taxon>
        <taxon>Ecdysozoa</taxon>
        <taxon>Arthropoda</taxon>
        <taxon>Crustacea</taxon>
        <taxon>Multicrustacea</taxon>
        <taxon>Malacostraca</taxon>
        <taxon>Eumalacostraca</taxon>
        <taxon>Eucarida</taxon>
        <taxon>Decapoda</taxon>
        <taxon>Pleocyemata</taxon>
        <taxon>Brachyura</taxon>
        <taxon>Eubrachyura</taxon>
        <taxon>Portunoidea</taxon>
        <taxon>Portunidae</taxon>
        <taxon>Portuninae</taxon>
        <taxon>Portunus</taxon>
    </lineage>
</organism>
<dbReference type="Proteomes" id="UP000324222">
    <property type="component" value="Unassembled WGS sequence"/>
</dbReference>
<name>A0A5B7HYA5_PORTR</name>
<proteinExistence type="predicted"/>
<reference evidence="1 2" key="1">
    <citation type="submission" date="2019-05" db="EMBL/GenBank/DDBJ databases">
        <title>Another draft genome of Portunus trituberculatus and its Hox gene families provides insights of decapod evolution.</title>
        <authorList>
            <person name="Jeong J.-H."/>
            <person name="Song I."/>
            <person name="Kim S."/>
            <person name="Choi T."/>
            <person name="Kim D."/>
            <person name="Ryu S."/>
            <person name="Kim W."/>
        </authorList>
    </citation>
    <scope>NUCLEOTIDE SEQUENCE [LARGE SCALE GENOMIC DNA]</scope>
    <source>
        <tissue evidence="1">Muscle</tissue>
    </source>
</reference>
<accession>A0A5B7HYA5</accession>
<gene>
    <name evidence="1" type="ORF">E2C01_069080</name>
</gene>